<comment type="caution">
    <text evidence="1">The sequence shown here is derived from an EMBL/GenBank/DDBJ whole genome shotgun (WGS) entry which is preliminary data.</text>
</comment>
<organism evidence="1 2">
    <name type="scientific">Engystomops pustulosus</name>
    <name type="common">Tungara frog</name>
    <name type="synonym">Physalaemus pustulosus</name>
    <dbReference type="NCBI Taxonomy" id="76066"/>
    <lineage>
        <taxon>Eukaryota</taxon>
        <taxon>Metazoa</taxon>
        <taxon>Chordata</taxon>
        <taxon>Craniata</taxon>
        <taxon>Vertebrata</taxon>
        <taxon>Euteleostomi</taxon>
        <taxon>Amphibia</taxon>
        <taxon>Batrachia</taxon>
        <taxon>Anura</taxon>
        <taxon>Neobatrachia</taxon>
        <taxon>Hyloidea</taxon>
        <taxon>Leptodactylidae</taxon>
        <taxon>Leiuperinae</taxon>
        <taxon>Engystomops</taxon>
    </lineage>
</organism>
<dbReference type="Proteomes" id="UP000824782">
    <property type="component" value="Unassembled WGS sequence"/>
</dbReference>
<protein>
    <submittedName>
        <fullName evidence="1">Uncharacterized protein</fullName>
    </submittedName>
</protein>
<dbReference type="AlphaFoldDB" id="A0AAV7ATJ6"/>
<evidence type="ECO:0000313" key="1">
    <source>
        <dbReference type="EMBL" id="KAG8564886.1"/>
    </source>
</evidence>
<keyword evidence="2" id="KW-1185">Reference proteome</keyword>
<reference evidence="1" key="1">
    <citation type="thesis" date="2020" institute="ProQuest LLC" country="789 East Eisenhower Parkway, Ann Arbor, MI, USA">
        <title>Comparative Genomics and Chromosome Evolution.</title>
        <authorList>
            <person name="Mudd A.B."/>
        </authorList>
    </citation>
    <scope>NUCLEOTIDE SEQUENCE</scope>
    <source>
        <strain evidence="1">237g6f4</strain>
        <tissue evidence="1">Blood</tissue>
    </source>
</reference>
<name>A0AAV7ATJ6_ENGPU</name>
<gene>
    <name evidence="1" type="ORF">GDO81_012613</name>
</gene>
<evidence type="ECO:0000313" key="2">
    <source>
        <dbReference type="Proteomes" id="UP000824782"/>
    </source>
</evidence>
<proteinExistence type="predicted"/>
<sequence length="80" mass="8737">MFGNIKTKHIPFSNHKAAHVTTEPILWLGMKGARPWRSGVVCTMSRGVSASQKAAVYVSICYLKGYSSHNQSPPSTGKVF</sequence>
<dbReference type="EMBL" id="WNYA01000006">
    <property type="protein sequence ID" value="KAG8564886.1"/>
    <property type="molecule type" value="Genomic_DNA"/>
</dbReference>
<accession>A0AAV7ATJ6</accession>